<evidence type="ECO:0000313" key="1">
    <source>
        <dbReference type="EMBL" id="EGG15320.1"/>
    </source>
</evidence>
<organism evidence="1 2">
    <name type="scientific">Cavenderia fasciculata</name>
    <name type="common">Slime mold</name>
    <name type="synonym">Dictyostelium fasciculatum</name>
    <dbReference type="NCBI Taxonomy" id="261658"/>
    <lineage>
        <taxon>Eukaryota</taxon>
        <taxon>Amoebozoa</taxon>
        <taxon>Evosea</taxon>
        <taxon>Eumycetozoa</taxon>
        <taxon>Dictyostelia</taxon>
        <taxon>Acytosteliales</taxon>
        <taxon>Cavenderiaceae</taxon>
        <taxon>Cavenderia</taxon>
    </lineage>
</organism>
<gene>
    <name evidence="1" type="ORF">DFA_10154</name>
</gene>
<keyword evidence="2" id="KW-1185">Reference proteome</keyword>
<protein>
    <submittedName>
        <fullName evidence="1">Uncharacterized protein</fullName>
    </submittedName>
</protein>
<dbReference type="RefSeq" id="XP_004352040.1">
    <property type="nucleotide sequence ID" value="XM_004351988.1"/>
</dbReference>
<name>F4Q9F1_CACFS</name>
<dbReference type="Proteomes" id="UP000007797">
    <property type="component" value="Unassembled WGS sequence"/>
</dbReference>
<dbReference type="EMBL" id="GL883026">
    <property type="protein sequence ID" value="EGG15320.1"/>
    <property type="molecule type" value="Genomic_DNA"/>
</dbReference>
<dbReference type="AlphaFoldDB" id="F4Q9F1"/>
<evidence type="ECO:0000313" key="2">
    <source>
        <dbReference type="Proteomes" id="UP000007797"/>
    </source>
</evidence>
<proteinExistence type="predicted"/>
<reference evidence="2" key="1">
    <citation type="journal article" date="2011" name="Genome Res.">
        <title>Phylogeny-wide analysis of social amoeba genomes highlights ancient origins for complex intercellular communication.</title>
        <authorList>
            <person name="Heidel A.J."/>
            <person name="Lawal H.M."/>
            <person name="Felder M."/>
            <person name="Schilde C."/>
            <person name="Helps N.R."/>
            <person name="Tunggal B."/>
            <person name="Rivero F."/>
            <person name="John U."/>
            <person name="Schleicher M."/>
            <person name="Eichinger L."/>
            <person name="Platzer M."/>
            <person name="Noegel A.A."/>
            <person name="Schaap P."/>
            <person name="Gloeckner G."/>
        </authorList>
    </citation>
    <scope>NUCLEOTIDE SEQUENCE [LARGE SCALE GENOMIC DNA]</scope>
    <source>
        <strain evidence="2">SH3</strain>
    </source>
</reference>
<sequence>MIGEEGDFTINVQPTIKYLSIPLNPIIPTTKTSNPIYSISSRITITDQSQQQWLPTNTTHLTCYLKDHLQKPLTFRLDEIINHTNVRYLTLIVMIDDYSLHNNNLISFGFGFRTKLGPFKFDWRFDSSRIRQ</sequence>
<dbReference type="GeneID" id="14867081"/>
<dbReference type="KEGG" id="dfa:DFA_10154"/>
<accession>F4Q9F1</accession>